<dbReference type="EMBL" id="LIZX01000204">
    <property type="protein sequence ID" value="KPJ64038.1"/>
    <property type="molecule type" value="Genomic_DNA"/>
</dbReference>
<evidence type="ECO:0000256" key="2">
    <source>
        <dbReference type="SAM" id="Phobius"/>
    </source>
</evidence>
<sequence>MGLRNFGEINMEQLKHPISLLLSLISNPFIAVGWILILVSLFLYYLIISRIKLSYAFLAPRSLAYILVILFSWIFLKEIITIKAFWGVIIILLGIYLIS</sequence>
<feature type="domain" description="EamA" evidence="3">
    <location>
        <begin position="29"/>
        <end position="99"/>
    </location>
</feature>
<evidence type="ECO:0000313" key="4">
    <source>
        <dbReference type="EMBL" id="KPJ64038.1"/>
    </source>
</evidence>
<dbReference type="AlphaFoldDB" id="A0A0S7XNU3"/>
<dbReference type="InterPro" id="IPR000620">
    <property type="entry name" value="EamA_dom"/>
</dbReference>
<feature type="transmembrane region" description="Helical" evidence="2">
    <location>
        <begin position="80"/>
        <end position="98"/>
    </location>
</feature>
<keyword evidence="2" id="KW-0472">Membrane</keyword>
<accession>A0A0S7XNU3</accession>
<organism evidence="4 5">
    <name type="scientific">candidate division WOR-1 bacterium DG_54_3</name>
    <dbReference type="NCBI Taxonomy" id="1703775"/>
    <lineage>
        <taxon>Bacteria</taxon>
        <taxon>Bacillati</taxon>
        <taxon>Saganbacteria</taxon>
    </lineage>
</organism>
<keyword evidence="2" id="KW-1133">Transmembrane helix</keyword>
<keyword evidence="2" id="KW-0812">Transmembrane</keyword>
<proteinExistence type="inferred from homology"/>
<dbReference type="Pfam" id="PF00892">
    <property type="entry name" value="EamA"/>
    <property type="match status" value="1"/>
</dbReference>
<dbReference type="InterPro" id="IPR037185">
    <property type="entry name" value="EmrE-like"/>
</dbReference>
<comment type="similarity">
    <text evidence="1">Belongs to the EamA transporter family.</text>
</comment>
<protein>
    <recommendedName>
        <fullName evidence="3">EamA domain-containing protein</fullName>
    </recommendedName>
</protein>
<feature type="transmembrane region" description="Helical" evidence="2">
    <location>
        <begin position="53"/>
        <end position="74"/>
    </location>
</feature>
<reference evidence="4 5" key="1">
    <citation type="journal article" date="2015" name="Microbiome">
        <title>Genomic resolution of linkages in carbon, nitrogen, and sulfur cycling among widespread estuary sediment bacteria.</title>
        <authorList>
            <person name="Baker B.J."/>
            <person name="Lazar C.S."/>
            <person name="Teske A.P."/>
            <person name="Dick G.J."/>
        </authorList>
    </citation>
    <scope>NUCLEOTIDE SEQUENCE [LARGE SCALE GENOMIC DNA]</scope>
    <source>
        <strain evidence="4">DG_54_3</strain>
    </source>
</reference>
<feature type="transmembrane region" description="Helical" evidence="2">
    <location>
        <begin position="20"/>
        <end position="46"/>
    </location>
</feature>
<dbReference type="Gene3D" id="1.10.3730.20">
    <property type="match status" value="1"/>
</dbReference>
<evidence type="ECO:0000313" key="5">
    <source>
        <dbReference type="Proteomes" id="UP000051861"/>
    </source>
</evidence>
<comment type="caution">
    <text evidence="4">The sequence shown here is derived from an EMBL/GenBank/DDBJ whole genome shotgun (WGS) entry which is preliminary data.</text>
</comment>
<evidence type="ECO:0000256" key="1">
    <source>
        <dbReference type="ARBA" id="ARBA00007362"/>
    </source>
</evidence>
<dbReference type="GO" id="GO:0016020">
    <property type="term" value="C:membrane"/>
    <property type="evidence" value="ECO:0007669"/>
    <property type="project" value="InterPro"/>
</dbReference>
<evidence type="ECO:0000259" key="3">
    <source>
        <dbReference type="Pfam" id="PF00892"/>
    </source>
</evidence>
<name>A0A0S7XNU3_UNCSA</name>
<dbReference type="SUPFAM" id="SSF103481">
    <property type="entry name" value="Multidrug resistance efflux transporter EmrE"/>
    <property type="match status" value="1"/>
</dbReference>
<dbReference type="Proteomes" id="UP000051861">
    <property type="component" value="Unassembled WGS sequence"/>
</dbReference>
<gene>
    <name evidence="4" type="ORF">AMJ44_13535</name>
</gene>